<proteinExistence type="predicted"/>
<dbReference type="SMR" id="G5A6F1"/>
<name>G5A6F1_PHYSP</name>
<dbReference type="Proteomes" id="UP000002640">
    <property type="component" value="Unassembled WGS sequence"/>
</dbReference>
<dbReference type="KEGG" id="psoj:PHYSODRAFT_524361"/>
<dbReference type="AlphaFoldDB" id="G5A6F1"/>
<organism evidence="2 3">
    <name type="scientific">Phytophthora sojae (strain P6497)</name>
    <name type="common">Soybean stem and root rot agent</name>
    <name type="synonym">Phytophthora megasperma f. sp. glycines</name>
    <dbReference type="NCBI Taxonomy" id="1094619"/>
    <lineage>
        <taxon>Eukaryota</taxon>
        <taxon>Sar</taxon>
        <taxon>Stramenopiles</taxon>
        <taxon>Oomycota</taxon>
        <taxon>Peronosporomycetes</taxon>
        <taxon>Peronosporales</taxon>
        <taxon>Peronosporaceae</taxon>
        <taxon>Phytophthora</taxon>
    </lineage>
</organism>
<feature type="non-terminal residue" evidence="2">
    <location>
        <position position="1"/>
    </location>
</feature>
<feature type="domain" description="HAT C-terminal dimerisation" evidence="1">
    <location>
        <begin position="1"/>
        <end position="53"/>
    </location>
</feature>
<dbReference type="InterPro" id="IPR008906">
    <property type="entry name" value="HATC_C_dom"/>
</dbReference>
<evidence type="ECO:0000313" key="3">
    <source>
        <dbReference type="Proteomes" id="UP000002640"/>
    </source>
</evidence>
<dbReference type="EMBL" id="JH159160">
    <property type="protein sequence ID" value="EGZ08906.1"/>
    <property type="molecule type" value="Genomic_DNA"/>
</dbReference>
<dbReference type="SUPFAM" id="SSF53098">
    <property type="entry name" value="Ribonuclease H-like"/>
    <property type="match status" value="1"/>
</dbReference>
<evidence type="ECO:0000313" key="2">
    <source>
        <dbReference type="EMBL" id="EGZ08906.1"/>
    </source>
</evidence>
<dbReference type="Pfam" id="PF05699">
    <property type="entry name" value="Dimer_Tnp_hAT"/>
    <property type="match status" value="1"/>
</dbReference>
<dbReference type="InParanoid" id="G5A6F1"/>
<sequence length="114" mass="12661">YQILPRAAKLLFAVPTSSAHIERDFCVAGSMVTPQRTRITQHNVDMGIFLNRNRTFVDLTQCEEIPSEELASHVPSSMSYPIECVPDGFGDDVLAEMMSSTSLSELFDFNDVSS</sequence>
<dbReference type="InterPro" id="IPR012337">
    <property type="entry name" value="RNaseH-like_sf"/>
</dbReference>
<accession>G5A6F1</accession>
<reference evidence="2 3" key="1">
    <citation type="journal article" date="2006" name="Science">
        <title>Phytophthora genome sequences uncover evolutionary origins and mechanisms of pathogenesis.</title>
        <authorList>
            <person name="Tyler B.M."/>
            <person name="Tripathy S."/>
            <person name="Zhang X."/>
            <person name="Dehal P."/>
            <person name="Jiang R.H."/>
            <person name="Aerts A."/>
            <person name="Arredondo F.D."/>
            <person name="Baxter L."/>
            <person name="Bensasson D."/>
            <person name="Beynon J.L."/>
            <person name="Chapman J."/>
            <person name="Damasceno C.M."/>
            <person name="Dorrance A.E."/>
            <person name="Dou D."/>
            <person name="Dickerman A.W."/>
            <person name="Dubchak I.L."/>
            <person name="Garbelotto M."/>
            <person name="Gijzen M."/>
            <person name="Gordon S.G."/>
            <person name="Govers F."/>
            <person name="Grunwald N.J."/>
            <person name="Huang W."/>
            <person name="Ivors K.L."/>
            <person name="Jones R.W."/>
            <person name="Kamoun S."/>
            <person name="Krampis K."/>
            <person name="Lamour K.H."/>
            <person name="Lee M.K."/>
            <person name="McDonald W.H."/>
            <person name="Medina M."/>
            <person name="Meijer H.J."/>
            <person name="Nordberg E.K."/>
            <person name="Maclean D.J."/>
            <person name="Ospina-Giraldo M.D."/>
            <person name="Morris P.F."/>
            <person name="Phuntumart V."/>
            <person name="Putnam N.H."/>
            <person name="Rash S."/>
            <person name="Rose J.K."/>
            <person name="Sakihama Y."/>
            <person name="Salamov A.A."/>
            <person name="Savidor A."/>
            <person name="Scheuring C.F."/>
            <person name="Smith B.M."/>
            <person name="Sobral B.W."/>
            <person name="Terry A."/>
            <person name="Torto-Alalibo T.A."/>
            <person name="Win J."/>
            <person name="Xu Z."/>
            <person name="Zhang H."/>
            <person name="Grigoriev I.V."/>
            <person name="Rokhsar D.S."/>
            <person name="Boore J.L."/>
        </authorList>
    </citation>
    <scope>NUCLEOTIDE SEQUENCE [LARGE SCALE GENOMIC DNA]</scope>
    <source>
        <strain evidence="2 3">P6497</strain>
    </source>
</reference>
<dbReference type="RefSeq" id="XP_009535539.1">
    <property type="nucleotide sequence ID" value="XM_009537244.1"/>
</dbReference>
<dbReference type="OMA" id="TSISREX"/>
<keyword evidence="3" id="KW-1185">Reference proteome</keyword>
<gene>
    <name evidence="2" type="ORF">PHYSODRAFT_524361</name>
</gene>
<dbReference type="GeneID" id="20660760"/>
<dbReference type="GO" id="GO:0046983">
    <property type="term" value="F:protein dimerization activity"/>
    <property type="evidence" value="ECO:0007669"/>
    <property type="project" value="InterPro"/>
</dbReference>
<protein>
    <recommendedName>
        <fullName evidence="1">HAT C-terminal dimerisation domain-containing protein</fullName>
    </recommendedName>
</protein>
<evidence type="ECO:0000259" key="1">
    <source>
        <dbReference type="Pfam" id="PF05699"/>
    </source>
</evidence>